<sequence length="493" mass="56532">MANGIRPSLESGRDTPTSGFARTYDKKGDIKPGKRKFIEEDLTSRSRWKVEHRNEVRDTNDHNDCSVQKFEKMKFMEDGSTSRSRKKDEHLNEVCDANDHDDSIVQDLSKTAAVEKFGRQNLVAGTSSESGVRQRRSYLKPNSSSKAVQHSSGRGSDADQFSFSVIHFLSAVRDALITPLQLGFRRDLSHDEQMMIRRNLPILNIHDIVQRVRSKPGDPRLLQCQEPLIELVRGVMKIFSSETRLGAISWYPLTVYDRLRKRWRWIGPVPSSLNSTDVDISCTAWGLSSDYLTKLVNQFSLWLRRVQPGLQLIASLPEPPLQLMQQVDFNTRFKRRKKLNERTISPICDEVRAYFHREEGVRYLIPDRNFVYTALNGQKSAVAPLRKDNNKMLSKSRGHHIFKANRPPQFSLLSLVRDAAARLPGGIGTKTDICSLVKESQYIIDDIPEEALKKIVSRALDRLHGENDPCVRYIGQWGLWTYLHKDREAEDFV</sequence>
<dbReference type="PANTHER" id="PTHR13052:SF3">
    <property type="entry name" value="NUCLEAR FACTOR RELATED TO KAPPA-B-BINDING PROTEIN"/>
    <property type="match status" value="1"/>
</dbReference>
<feature type="compositionally biased region" description="Basic and acidic residues" evidence="1">
    <location>
        <begin position="23"/>
        <end position="38"/>
    </location>
</feature>
<dbReference type="Proteomes" id="UP000231279">
    <property type="component" value="Unassembled WGS sequence"/>
</dbReference>
<feature type="compositionally biased region" description="Polar residues" evidence="1">
    <location>
        <begin position="140"/>
        <end position="157"/>
    </location>
</feature>
<dbReference type="AlphaFoldDB" id="A0A2G9HBW2"/>
<dbReference type="STRING" id="429701.A0A2G9HBW2"/>
<dbReference type="GO" id="GO:0031011">
    <property type="term" value="C:Ino80 complex"/>
    <property type="evidence" value="ECO:0007669"/>
    <property type="project" value="InterPro"/>
</dbReference>
<dbReference type="InterPro" id="IPR057748">
    <property type="entry name" value="NFRKB_WH_2"/>
</dbReference>
<feature type="region of interest" description="Disordered" evidence="1">
    <location>
        <begin position="1"/>
        <end position="38"/>
    </location>
</feature>
<accession>A0A2G9HBW2</accession>
<proteinExistence type="predicted"/>
<evidence type="ECO:0000256" key="1">
    <source>
        <dbReference type="SAM" id="MobiDB-lite"/>
    </source>
</evidence>
<feature type="domain" description="Nuclear factor related to kappa-B-binding protein second winged helix" evidence="2">
    <location>
        <begin position="352"/>
        <end position="490"/>
    </location>
</feature>
<dbReference type="EMBL" id="NKXS01002171">
    <property type="protein sequence ID" value="PIN15004.1"/>
    <property type="molecule type" value="Genomic_DNA"/>
</dbReference>
<name>A0A2G9HBW2_9LAMI</name>
<dbReference type="InterPro" id="IPR024867">
    <property type="entry name" value="NFRKB"/>
</dbReference>
<protein>
    <recommendedName>
        <fullName evidence="2">Nuclear factor related to kappa-B-binding protein second winged helix domain-containing protein</fullName>
    </recommendedName>
</protein>
<evidence type="ECO:0000313" key="3">
    <source>
        <dbReference type="EMBL" id="PIN15004.1"/>
    </source>
</evidence>
<feature type="region of interest" description="Disordered" evidence="1">
    <location>
        <begin position="125"/>
        <end position="157"/>
    </location>
</feature>
<dbReference type="PANTHER" id="PTHR13052">
    <property type="entry name" value="NFRKB-RELATED"/>
    <property type="match status" value="1"/>
</dbReference>
<gene>
    <name evidence="3" type="ORF">CDL12_12365</name>
</gene>
<dbReference type="Pfam" id="PF25793">
    <property type="entry name" value="WHD_2nd_NFRKB"/>
    <property type="match status" value="1"/>
</dbReference>
<reference evidence="4" key="1">
    <citation type="journal article" date="2018" name="Gigascience">
        <title>Genome assembly of the Pink Ipe (Handroanthus impetiginosus, Bignoniaceae), a highly valued, ecologically keystone Neotropical timber forest tree.</title>
        <authorList>
            <person name="Silva-Junior O.B."/>
            <person name="Grattapaglia D."/>
            <person name="Novaes E."/>
            <person name="Collevatti R.G."/>
        </authorList>
    </citation>
    <scope>NUCLEOTIDE SEQUENCE [LARGE SCALE GENOMIC DNA]</scope>
    <source>
        <strain evidence="4">cv. UFG-1</strain>
    </source>
</reference>
<evidence type="ECO:0000259" key="2">
    <source>
        <dbReference type="Pfam" id="PF25793"/>
    </source>
</evidence>
<keyword evidence="4" id="KW-1185">Reference proteome</keyword>
<comment type="caution">
    <text evidence="3">The sequence shown here is derived from an EMBL/GenBank/DDBJ whole genome shotgun (WGS) entry which is preliminary data.</text>
</comment>
<organism evidence="3 4">
    <name type="scientific">Handroanthus impetiginosus</name>
    <dbReference type="NCBI Taxonomy" id="429701"/>
    <lineage>
        <taxon>Eukaryota</taxon>
        <taxon>Viridiplantae</taxon>
        <taxon>Streptophyta</taxon>
        <taxon>Embryophyta</taxon>
        <taxon>Tracheophyta</taxon>
        <taxon>Spermatophyta</taxon>
        <taxon>Magnoliopsida</taxon>
        <taxon>eudicotyledons</taxon>
        <taxon>Gunneridae</taxon>
        <taxon>Pentapetalae</taxon>
        <taxon>asterids</taxon>
        <taxon>lamiids</taxon>
        <taxon>Lamiales</taxon>
        <taxon>Bignoniaceae</taxon>
        <taxon>Crescentiina</taxon>
        <taxon>Tabebuia alliance</taxon>
        <taxon>Handroanthus</taxon>
    </lineage>
</organism>
<evidence type="ECO:0000313" key="4">
    <source>
        <dbReference type="Proteomes" id="UP000231279"/>
    </source>
</evidence>
<dbReference type="OrthoDB" id="70874at2759"/>